<dbReference type="Proteomes" id="UP001497512">
    <property type="component" value="Chromosome 10"/>
</dbReference>
<dbReference type="InterPro" id="IPR022042">
    <property type="entry name" value="snRNA-activating_su3"/>
</dbReference>
<sequence length="582" mass="64432">MPGNERKWRSVRQAQADDEARAGCSSGVGGAPAGGPLVVPGFVSGPIRVHDLQHSWLTLLSVLESDLGDVMMEEFNDPDIVVDDLKIVTDAELVEKALAEVLQGKNALLDCRRLEDGGSQGGEGAHGTAGLEGQSFTGLLLGDDECTHEAGLDKNKTTAQELSIVPFVGVGDNAGQHDGGAALIESGVELGAELQAIETSQAIVLMQEVGDNAMQHYEGSVALIEARVEPGAELQAIEASQPKQKEKKRKRGRPYDRDVRAAELEMDAAAIQREEILTRMKQEREAAKQSSNLHSLRFKQEREAADAGNKNQLRKLRFLTTAIKFPTTNTPEVTEEEAVESTEIVLVVELYHGLKKHTKTQEFLVLGSQPLTALRDRLYCLTDELAQEAKLNVPSGYFLIEDVFYNDMRNPKAIDYSEPIIKWTRETKEATERWKAVGGAAGGRKSFGTTNQNSDSASLPSFRTASMADTSFSDLQLRIGSQYLYCHQGDCKHILVIRDIRLIHPEDVQKVAAYPVLRWHPRARIRKCSICDIYRAAKITYGDTLAPSSPCFFCEQCYYMLHYNADGSLLYNDFKVYEYHHE</sequence>
<evidence type="ECO:0008006" key="10">
    <source>
        <dbReference type="Google" id="ProtNLM"/>
    </source>
</evidence>
<feature type="region of interest" description="Disordered" evidence="7">
    <location>
        <begin position="282"/>
        <end position="304"/>
    </location>
</feature>
<feature type="region of interest" description="Disordered" evidence="7">
    <location>
        <begin position="1"/>
        <end position="30"/>
    </location>
</feature>
<feature type="region of interest" description="Disordered" evidence="7">
    <location>
        <begin position="236"/>
        <end position="257"/>
    </location>
</feature>
<evidence type="ECO:0000313" key="8">
    <source>
        <dbReference type="EMBL" id="CAK9195433.1"/>
    </source>
</evidence>
<feature type="compositionally biased region" description="Polar residues" evidence="7">
    <location>
        <begin position="447"/>
        <end position="458"/>
    </location>
</feature>
<evidence type="ECO:0000256" key="1">
    <source>
        <dbReference type="ARBA" id="ARBA00004123"/>
    </source>
</evidence>
<evidence type="ECO:0000256" key="4">
    <source>
        <dbReference type="ARBA" id="ARBA00023125"/>
    </source>
</evidence>
<feature type="region of interest" description="Disordered" evidence="7">
    <location>
        <begin position="439"/>
        <end position="458"/>
    </location>
</feature>
<comment type="subcellular location">
    <subcellularLocation>
        <location evidence="1">Nucleus</location>
    </subcellularLocation>
</comment>
<keyword evidence="5" id="KW-0804">Transcription</keyword>
<evidence type="ECO:0000256" key="3">
    <source>
        <dbReference type="ARBA" id="ARBA00023015"/>
    </source>
</evidence>
<evidence type="ECO:0000313" key="9">
    <source>
        <dbReference type="Proteomes" id="UP001497512"/>
    </source>
</evidence>
<dbReference type="EMBL" id="OZ019902">
    <property type="protein sequence ID" value="CAK9195433.1"/>
    <property type="molecule type" value="Genomic_DNA"/>
</dbReference>
<evidence type="ECO:0000256" key="6">
    <source>
        <dbReference type="ARBA" id="ARBA00023242"/>
    </source>
</evidence>
<proteinExistence type="inferred from homology"/>
<organism evidence="8 9">
    <name type="scientific">Sphagnum troendelagicum</name>
    <dbReference type="NCBI Taxonomy" id="128251"/>
    <lineage>
        <taxon>Eukaryota</taxon>
        <taxon>Viridiplantae</taxon>
        <taxon>Streptophyta</taxon>
        <taxon>Embryophyta</taxon>
        <taxon>Bryophyta</taxon>
        <taxon>Sphagnophytina</taxon>
        <taxon>Sphagnopsida</taxon>
        <taxon>Sphagnales</taxon>
        <taxon>Sphagnaceae</taxon>
        <taxon>Sphagnum</taxon>
    </lineage>
</organism>
<protein>
    <recommendedName>
        <fullName evidence="10">snRNA-activating protein complex subunit 3</fullName>
    </recommendedName>
</protein>
<reference evidence="8" key="1">
    <citation type="submission" date="2024-02" db="EMBL/GenBank/DDBJ databases">
        <authorList>
            <consortium name="ELIXIR-Norway"/>
            <consortium name="Elixir Norway"/>
        </authorList>
    </citation>
    <scope>NUCLEOTIDE SEQUENCE</scope>
</reference>
<dbReference type="PANTHER" id="PTHR13421:SF16">
    <property type="entry name" value="SNRNA-ACTIVATING PROTEIN COMPLEX SUBUNIT 3"/>
    <property type="match status" value="1"/>
</dbReference>
<accession>A0ABP0TFR2</accession>
<keyword evidence="9" id="KW-1185">Reference proteome</keyword>
<keyword evidence="6" id="KW-0539">Nucleus</keyword>
<gene>
    <name evidence="8" type="ORF">CSSPTR1EN2_LOCUS3022</name>
</gene>
<evidence type="ECO:0000256" key="5">
    <source>
        <dbReference type="ARBA" id="ARBA00023163"/>
    </source>
</evidence>
<comment type="similarity">
    <text evidence="2">Belongs to the SNAPC3/SRD2 family.</text>
</comment>
<keyword evidence="3" id="KW-0805">Transcription regulation</keyword>
<dbReference type="Pfam" id="PF12251">
    <property type="entry name" value="SNAPC3"/>
    <property type="match status" value="1"/>
</dbReference>
<keyword evidence="4" id="KW-0238">DNA-binding</keyword>
<evidence type="ECO:0000256" key="2">
    <source>
        <dbReference type="ARBA" id="ARBA00010410"/>
    </source>
</evidence>
<dbReference type="PANTHER" id="PTHR13421">
    <property type="entry name" value="SNRNA-ACTIVATING PROTEIN COMPLEX SUBUNIT 3"/>
    <property type="match status" value="1"/>
</dbReference>
<name>A0ABP0TFR2_9BRYO</name>
<evidence type="ECO:0000256" key="7">
    <source>
        <dbReference type="SAM" id="MobiDB-lite"/>
    </source>
</evidence>